<dbReference type="InterPro" id="IPR050157">
    <property type="entry name" value="PSI_iron-sulfur_center"/>
</dbReference>
<keyword evidence="4" id="KW-0004">4Fe-4S</keyword>
<evidence type="ECO:0000256" key="6">
    <source>
        <dbReference type="ARBA" id="ARBA00023004"/>
    </source>
</evidence>
<dbReference type="InterPro" id="IPR017900">
    <property type="entry name" value="4Fe4S_Fe_S_CS"/>
</dbReference>
<dbReference type="EMBL" id="JAAEEH010000012">
    <property type="protein sequence ID" value="NDL67249.1"/>
    <property type="molecule type" value="Genomic_DNA"/>
</dbReference>
<feature type="domain" description="4Fe-4S ferredoxin-type" evidence="8">
    <location>
        <begin position="226"/>
        <end position="255"/>
    </location>
</feature>
<dbReference type="PANTHER" id="PTHR24960:SF79">
    <property type="entry name" value="PHOTOSYSTEM I IRON-SULFUR CENTER"/>
    <property type="match status" value="1"/>
</dbReference>
<dbReference type="SUPFAM" id="SSF54862">
    <property type="entry name" value="4Fe-4S ferredoxins"/>
    <property type="match status" value="1"/>
</dbReference>
<dbReference type="SUPFAM" id="SSF52218">
    <property type="entry name" value="Flavoproteins"/>
    <property type="match status" value="1"/>
</dbReference>
<keyword evidence="5" id="KW-0479">Metal-binding</keyword>
<evidence type="ECO:0000256" key="2">
    <source>
        <dbReference type="ARBA" id="ARBA00003532"/>
    </source>
</evidence>
<protein>
    <recommendedName>
        <fullName evidence="3">Ferredoxin</fullName>
    </recommendedName>
</protein>
<dbReference type="AlphaFoldDB" id="A0A7X5KLZ4"/>
<feature type="domain" description="4Fe-4S ferredoxin-type" evidence="8">
    <location>
        <begin position="256"/>
        <end position="285"/>
    </location>
</feature>
<evidence type="ECO:0000256" key="3">
    <source>
        <dbReference type="ARBA" id="ARBA00013529"/>
    </source>
</evidence>
<dbReference type="RefSeq" id="WP_162369976.1">
    <property type="nucleotide sequence ID" value="NZ_JAAEEH010000012.1"/>
</dbReference>
<reference evidence="9 10" key="1">
    <citation type="submission" date="2020-01" db="EMBL/GenBank/DDBJ databases">
        <title>Anaeroalcalibacter tamaniensis gen. nov., sp. nov., moderately halophilic strictly anaerobic fermenter bacterium from mud volcano of Taman peninsula.</title>
        <authorList>
            <person name="Frolova A."/>
            <person name="Merkel A.Y."/>
            <person name="Slobodkin A.I."/>
        </authorList>
    </citation>
    <scope>NUCLEOTIDE SEQUENCE [LARGE SCALE GENOMIC DNA]</scope>
    <source>
        <strain evidence="9 10">F-3ap</strain>
    </source>
</reference>
<organism evidence="9 10">
    <name type="scientific">Anaerotalea alkaliphila</name>
    <dbReference type="NCBI Taxonomy" id="2662126"/>
    <lineage>
        <taxon>Bacteria</taxon>
        <taxon>Bacillati</taxon>
        <taxon>Bacillota</taxon>
        <taxon>Clostridia</taxon>
        <taxon>Eubacteriales</taxon>
        <taxon>Anaerotalea</taxon>
    </lineage>
</organism>
<accession>A0A7X5KLZ4</accession>
<dbReference type="Gene3D" id="3.30.70.20">
    <property type="match status" value="1"/>
</dbReference>
<dbReference type="Gene3D" id="3.40.50.360">
    <property type="match status" value="1"/>
</dbReference>
<comment type="function">
    <text evidence="2">Ferredoxins are iron-sulfur proteins that transfer electrons in a wide variety of metabolic reactions.</text>
</comment>
<sequence length="315" mass="34436">MKESGHPNRLYRAGIWCNMEGEEVDGRKGDAYMMKNLLFYFSGTGNSLAAAKAVAGRLGEAELVPLLSADPGAVWEAETVGIFYPIHMNATPWSVADFLGRLRLAGPCHLYGVATHGGLPGKAGCHLRQVLADHGLALSAYFEIEMINNTPKGVAPRPLMRMDWEKGIGPKDLERMEARLQEGADAIAAAVRARDRESLAALDEKARGLGYGIMRLLWKSGGNSKPKLSFLLDEACTGCGICEKVCTTRRISMGSGRPRWAEDNCNYCYACFNYCPVQAIGVKHYVKKLGRYHHPQVGWREIAGQKGGPDPPALR</sequence>
<evidence type="ECO:0000256" key="5">
    <source>
        <dbReference type="ARBA" id="ARBA00022723"/>
    </source>
</evidence>
<name>A0A7X5KLZ4_9FIRM</name>
<evidence type="ECO:0000313" key="10">
    <source>
        <dbReference type="Proteomes" id="UP000461585"/>
    </source>
</evidence>
<dbReference type="Pfam" id="PF00037">
    <property type="entry name" value="Fer4"/>
    <property type="match status" value="1"/>
</dbReference>
<dbReference type="Proteomes" id="UP000461585">
    <property type="component" value="Unassembled WGS sequence"/>
</dbReference>
<evidence type="ECO:0000313" key="9">
    <source>
        <dbReference type="EMBL" id="NDL67249.1"/>
    </source>
</evidence>
<dbReference type="GO" id="GO:0051539">
    <property type="term" value="F:4 iron, 4 sulfur cluster binding"/>
    <property type="evidence" value="ECO:0007669"/>
    <property type="project" value="UniProtKB-KW"/>
</dbReference>
<evidence type="ECO:0000259" key="8">
    <source>
        <dbReference type="PROSITE" id="PS51379"/>
    </source>
</evidence>
<dbReference type="InterPro" id="IPR017896">
    <property type="entry name" value="4Fe4S_Fe-S-bd"/>
</dbReference>
<keyword evidence="7" id="KW-0411">Iron-sulfur</keyword>
<dbReference type="NCBIfam" id="NF038196">
    <property type="entry name" value="ferrodoxin_EFR1"/>
    <property type="match status" value="1"/>
</dbReference>
<comment type="cofactor">
    <cofactor evidence="1">
        <name>[4Fe-4S] cluster</name>
        <dbReference type="ChEBI" id="CHEBI:49883"/>
    </cofactor>
</comment>
<proteinExistence type="predicted"/>
<dbReference type="PANTHER" id="PTHR24960">
    <property type="entry name" value="PHOTOSYSTEM I IRON-SULFUR CENTER-RELATED"/>
    <property type="match status" value="1"/>
</dbReference>
<comment type="caution">
    <text evidence="9">The sequence shown here is derived from an EMBL/GenBank/DDBJ whole genome shotgun (WGS) entry which is preliminary data.</text>
</comment>
<gene>
    <name evidence="9" type="ORF">GXN74_05800</name>
</gene>
<evidence type="ECO:0000256" key="4">
    <source>
        <dbReference type="ARBA" id="ARBA00022485"/>
    </source>
</evidence>
<dbReference type="PROSITE" id="PS00198">
    <property type="entry name" value="4FE4S_FER_1"/>
    <property type="match status" value="1"/>
</dbReference>
<dbReference type="InterPro" id="IPR029039">
    <property type="entry name" value="Flavoprotein-like_sf"/>
</dbReference>
<evidence type="ECO:0000256" key="7">
    <source>
        <dbReference type="ARBA" id="ARBA00023014"/>
    </source>
</evidence>
<dbReference type="PROSITE" id="PS51379">
    <property type="entry name" value="4FE4S_FER_2"/>
    <property type="match status" value="2"/>
</dbReference>
<dbReference type="InterPro" id="IPR047964">
    <property type="entry name" value="EFR1-like"/>
</dbReference>
<dbReference type="GO" id="GO:0046872">
    <property type="term" value="F:metal ion binding"/>
    <property type="evidence" value="ECO:0007669"/>
    <property type="project" value="UniProtKB-KW"/>
</dbReference>
<keyword evidence="6" id="KW-0408">Iron</keyword>
<keyword evidence="10" id="KW-1185">Reference proteome</keyword>
<evidence type="ECO:0000256" key="1">
    <source>
        <dbReference type="ARBA" id="ARBA00001966"/>
    </source>
</evidence>